<feature type="transmembrane region" description="Helical" evidence="7">
    <location>
        <begin position="284"/>
        <end position="304"/>
    </location>
</feature>
<dbReference type="Proteomes" id="UP000586976">
    <property type="component" value="Unassembled WGS sequence"/>
</dbReference>
<dbReference type="InterPro" id="IPR035906">
    <property type="entry name" value="MetI-like_sf"/>
</dbReference>
<dbReference type="Gene3D" id="1.10.3720.10">
    <property type="entry name" value="MetI-like"/>
    <property type="match status" value="1"/>
</dbReference>
<feature type="transmembrane region" description="Helical" evidence="7">
    <location>
        <begin position="183"/>
        <end position="201"/>
    </location>
</feature>
<keyword evidence="11" id="KW-1185">Reference proteome</keyword>
<reference evidence="10 11" key="1">
    <citation type="submission" date="2020-07" db="EMBL/GenBank/DDBJ databases">
        <title>Streptomyces isolated from Indian soil.</title>
        <authorList>
            <person name="Mandal S."/>
            <person name="Maiti P.K."/>
        </authorList>
    </citation>
    <scope>NUCLEOTIDE SEQUENCE [LARGE SCALE GENOMIC DNA]</scope>
    <source>
        <strain evidence="10 11">PSKA54</strain>
    </source>
</reference>
<dbReference type="RefSeq" id="WP_181866844.1">
    <property type="nucleotide sequence ID" value="NZ_JACEQY010000039.1"/>
</dbReference>
<dbReference type="PANTHER" id="PTHR43744:SF12">
    <property type="entry name" value="ABC TRANSPORTER PERMEASE PROTEIN MG189-RELATED"/>
    <property type="match status" value="1"/>
</dbReference>
<evidence type="ECO:0000256" key="1">
    <source>
        <dbReference type="ARBA" id="ARBA00004651"/>
    </source>
</evidence>
<protein>
    <submittedName>
        <fullName evidence="10">Carbohydrate ABC transporter permease</fullName>
    </submittedName>
</protein>
<keyword evidence="2 7" id="KW-0813">Transport</keyword>
<evidence type="ECO:0000313" key="10">
    <source>
        <dbReference type="EMBL" id="MBA4865321.1"/>
    </source>
</evidence>
<dbReference type="EMBL" id="JACEQY010000039">
    <property type="protein sequence ID" value="MBA4865321.1"/>
    <property type="molecule type" value="Genomic_DNA"/>
</dbReference>
<dbReference type="PROSITE" id="PS50928">
    <property type="entry name" value="ABC_TM1"/>
    <property type="match status" value="1"/>
</dbReference>
<name>A0A7W2HIR5_9ACTN</name>
<feature type="transmembrane region" description="Helical" evidence="7">
    <location>
        <begin position="116"/>
        <end position="140"/>
    </location>
</feature>
<dbReference type="AlphaFoldDB" id="A0A7W2HIR5"/>
<feature type="transmembrane region" description="Helical" evidence="7">
    <location>
        <begin position="147"/>
        <end position="171"/>
    </location>
</feature>
<evidence type="ECO:0000256" key="8">
    <source>
        <dbReference type="SAM" id="MobiDB-lite"/>
    </source>
</evidence>
<dbReference type="CDD" id="cd06261">
    <property type="entry name" value="TM_PBP2"/>
    <property type="match status" value="1"/>
</dbReference>
<keyword evidence="3" id="KW-1003">Cell membrane</keyword>
<keyword evidence="5 7" id="KW-1133">Transmembrane helix</keyword>
<dbReference type="SUPFAM" id="SSF161098">
    <property type="entry name" value="MetI-like"/>
    <property type="match status" value="1"/>
</dbReference>
<evidence type="ECO:0000256" key="3">
    <source>
        <dbReference type="ARBA" id="ARBA00022475"/>
    </source>
</evidence>
<keyword evidence="4 7" id="KW-0812">Transmembrane</keyword>
<dbReference type="PANTHER" id="PTHR43744">
    <property type="entry name" value="ABC TRANSPORTER PERMEASE PROTEIN MG189-RELATED-RELATED"/>
    <property type="match status" value="1"/>
</dbReference>
<dbReference type="GO" id="GO:0005886">
    <property type="term" value="C:plasma membrane"/>
    <property type="evidence" value="ECO:0007669"/>
    <property type="project" value="UniProtKB-SubCell"/>
</dbReference>
<accession>A0A7W2HIR5</accession>
<feature type="domain" description="ABC transmembrane type-1" evidence="9">
    <location>
        <begin position="112"/>
        <end position="306"/>
    </location>
</feature>
<evidence type="ECO:0000313" key="11">
    <source>
        <dbReference type="Proteomes" id="UP000586976"/>
    </source>
</evidence>
<evidence type="ECO:0000259" key="9">
    <source>
        <dbReference type="PROSITE" id="PS50928"/>
    </source>
</evidence>
<evidence type="ECO:0000256" key="4">
    <source>
        <dbReference type="ARBA" id="ARBA00022692"/>
    </source>
</evidence>
<feature type="transmembrane region" description="Helical" evidence="7">
    <location>
        <begin position="49"/>
        <end position="70"/>
    </location>
</feature>
<organism evidence="10 11">
    <name type="scientific">Streptomyces himalayensis subsp. aureolus</name>
    <dbReference type="NCBI Taxonomy" id="2758039"/>
    <lineage>
        <taxon>Bacteria</taxon>
        <taxon>Bacillati</taxon>
        <taxon>Actinomycetota</taxon>
        <taxon>Actinomycetes</taxon>
        <taxon>Kitasatosporales</taxon>
        <taxon>Streptomycetaceae</taxon>
        <taxon>Streptomyces</taxon>
        <taxon>Streptomyces himalayensis</taxon>
    </lineage>
</organism>
<gene>
    <name evidence="10" type="ORF">H1V43_29075</name>
</gene>
<dbReference type="InterPro" id="IPR000515">
    <property type="entry name" value="MetI-like"/>
</dbReference>
<dbReference type="GO" id="GO:0055085">
    <property type="term" value="P:transmembrane transport"/>
    <property type="evidence" value="ECO:0007669"/>
    <property type="project" value="InterPro"/>
</dbReference>
<keyword evidence="6 7" id="KW-0472">Membrane</keyword>
<evidence type="ECO:0000256" key="6">
    <source>
        <dbReference type="ARBA" id="ARBA00023136"/>
    </source>
</evidence>
<comment type="caution">
    <text evidence="10">The sequence shown here is derived from an EMBL/GenBank/DDBJ whole genome shotgun (WGS) entry which is preliminary data.</text>
</comment>
<evidence type="ECO:0000256" key="2">
    <source>
        <dbReference type="ARBA" id="ARBA00022448"/>
    </source>
</evidence>
<comment type="similarity">
    <text evidence="7">Belongs to the binding-protein-dependent transport system permease family.</text>
</comment>
<feature type="transmembrane region" description="Helical" evidence="7">
    <location>
        <begin position="231"/>
        <end position="251"/>
    </location>
</feature>
<evidence type="ECO:0000256" key="5">
    <source>
        <dbReference type="ARBA" id="ARBA00022989"/>
    </source>
</evidence>
<evidence type="ECO:0000256" key="7">
    <source>
        <dbReference type="RuleBase" id="RU363032"/>
    </source>
</evidence>
<sequence length="320" mass="35300">MTTTATHPKATPPGPTAPSTGRRGQTPVRRRTARGTAADGARTTRRTRALIITGLVLFTIYSLAPVWWLIVSATKSQRDLYTSNGLWFAEFNLMQNLEDLFTYQHGIFVTWMWNTLFYGIVGTAGMTLISVACGYGLAMYSFRGRGFLMGCIIGSFLVPGALLTIPSFLLYTDLRIIDTPTAIIVPSFFNAFSVYLAKVYAEGAIPHELLEAARIDGAGEYRIFFQIGARLMSTGAATIFLLGFVGMWNSFFGPLVFLRSSEKWTVMLGLYSWLKVKTDQSVDLTGMVVVGSIISLIPMVVLMVSMQRFWRTGVSLGSLK</sequence>
<feature type="region of interest" description="Disordered" evidence="8">
    <location>
        <begin position="1"/>
        <end position="41"/>
    </location>
</feature>
<dbReference type="Pfam" id="PF00528">
    <property type="entry name" value="BPD_transp_1"/>
    <property type="match status" value="1"/>
</dbReference>
<proteinExistence type="inferred from homology"/>
<comment type="subcellular location">
    <subcellularLocation>
        <location evidence="1 7">Cell membrane</location>
        <topology evidence="1 7">Multi-pass membrane protein</topology>
    </subcellularLocation>
</comment>